<dbReference type="AlphaFoldDB" id="A0A8S2Y477"/>
<accession>A0A8S2Y477</accession>
<sequence length="65" mass="8074">MEITQDVINLQGMERKRYLEHLRFTQCLELRTKHLWHQLISQLTHEYGVWFEPLSYPKFWELDPT</sequence>
<dbReference type="Proteomes" id="UP000676336">
    <property type="component" value="Unassembled WGS sequence"/>
</dbReference>
<gene>
    <name evidence="1" type="ORF">SMN809_LOCUS35958</name>
</gene>
<feature type="non-terminal residue" evidence="1">
    <location>
        <position position="65"/>
    </location>
</feature>
<protein>
    <submittedName>
        <fullName evidence="1">Uncharacterized protein</fullName>
    </submittedName>
</protein>
<organism evidence="1 2">
    <name type="scientific">Rotaria magnacalcarata</name>
    <dbReference type="NCBI Taxonomy" id="392030"/>
    <lineage>
        <taxon>Eukaryota</taxon>
        <taxon>Metazoa</taxon>
        <taxon>Spiralia</taxon>
        <taxon>Gnathifera</taxon>
        <taxon>Rotifera</taxon>
        <taxon>Eurotatoria</taxon>
        <taxon>Bdelloidea</taxon>
        <taxon>Philodinida</taxon>
        <taxon>Philodinidae</taxon>
        <taxon>Rotaria</taxon>
    </lineage>
</organism>
<name>A0A8S2Y477_9BILA</name>
<reference evidence="1" key="1">
    <citation type="submission" date="2021-02" db="EMBL/GenBank/DDBJ databases">
        <authorList>
            <person name="Nowell W R."/>
        </authorList>
    </citation>
    <scope>NUCLEOTIDE SEQUENCE</scope>
</reference>
<dbReference type="EMBL" id="CAJOBI010087156">
    <property type="protein sequence ID" value="CAF4524613.1"/>
    <property type="molecule type" value="Genomic_DNA"/>
</dbReference>
<evidence type="ECO:0000313" key="1">
    <source>
        <dbReference type="EMBL" id="CAF4524613.1"/>
    </source>
</evidence>
<evidence type="ECO:0000313" key="2">
    <source>
        <dbReference type="Proteomes" id="UP000676336"/>
    </source>
</evidence>
<comment type="caution">
    <text evidence="1">The sequence shown here is derived from an EMBL/GenBank/DDBJ whole genome shotgun (WGS) entry which is preliminary data.</text>
</comment>
<proteinExistence type="predicted"/>